<dbReference type="OrthoDB" id="2400069at2759"/>
<reference evidence="1" key="1">
    <citation type="journal article" date="2016" name="Proc. Natl. Acad. Sci. U.S.A.">
        <title>Lipid metabolic changes in an early divergent fungus govern the establishment of a mutualistic symbiosis with endobacteria.</title>
        <authorList>
            <person name="Lastovetsky O.A."/>
            <person name="Gaspar M.L."/>
            <person name="Mondo S.J."/>
            <person name="LaButti K.M."/>
            <person name="Sandor L."/>
            <person name="Grigoriev I.V."/>
            <person name="Henry S.A."/>
            <person name="Pawlowska T.E."/>
        </authorList>
    </citation>
    <scope>NUCLEOTIDE SEQUENCE [LARGE SCALE GENOMIC DNA]</scope>
    <source>
        <strain evidence="1">ATCC 52814</strain>
    </source>
</reference>
<gene>
    <name evidence="1" type="ORF">BCV72DRAFT_288505</name>
</gene>
<dbReference type="AlphaFoldDB" id="A0A1X0R9N2"/>
<evidence type="ECO:0000313" key="1">
    <source>
        <dbReference type="EMBL" id="ORE08684.1"/>
    </source>
</evidence>
<organism evidence="1">
    <name type="scientific">Rhizopus microsporus var. microsporus</name>
    <dbReference type="NCBI Taxonomy" id="86635"/>
    <lineage>
        <taxon>Eukaryota</taxon>
        <taxon>Fungi</taxon>
        <taxon>Fungi incertae sedis</taxon>
        <taxon>Mucoromycota</taxon>
        <taxon>Mucoromycotina</taxon>
        <taxon>Mucoromycetes</taxon>
        <taxon>Mucorales</taxon>
        <taxon>Mucorineae</taxon>
        <taxon>Rhizopodaceae</taxon>
        <taxon>Rhizopus</taxon>
    </lineage>
</organism>
<name>A0A1X0R9N2_RHIZD</name>
<sequence length="50" mass="5763">MVGFLRPSDLARVDLNKCSISEDRDLHLRVVAPKETRQESRITKTITIRP</sequence>
<proteinExistence type="predicted"/>
<dbReference type="EMBL" id="KV921885">
    <property type="protein sequence ID" value="ORE08684.1"/>
    <property type="molecule type" value="Genomic_DNA"/>
</dbReference>
<accession>A0A1X0R9N2</accession>
<protein>
    <submittedName>
        <fullName evidence="1">Uncharacterized protein</fullName>
    </submittedName>
</protein>
<dbReference type="VEuPathDB" id="FungiDB:BCV72DRAFT_288505"/>
<dbReference type="Proteomes" id="UP000242414">
    <property type="component" value="Unassembled WGS sequence"/>
</dbReference>